<name>U2C4K9_9BACE</name>
<accession>U2C4K9</accession>
<dbReference type="AlphaFoldDB" id="U2C4K9"/>
<evidence type="ECO:0000313" key="2">
    <source>
        <dbReference type="Proteomes" id="UP000016496"/>
    </source>
</evidence>
<organism evidence="1 2">
    <name type="scientific">Bacteroides pyogenes F0041</name>
    <dbReference type="NCBI Taxonomy" id="1321819"/>
    <lineage>
        <taxon>Bacteria</taxon>
        <taxon>Pseudomonadati</taxon>
        <taxon>Bacteroidota</taxon>
        <taxon>Bacteroidia</taxon>
        <taxon>Bacteroidales</taxon>
        <taxon>Bacteroidaceae</taxon>
        <taxon>Bacteroides</taxon>
    </lineage>
</organism>
<dbReference type="PATRIC" id="fig|1321819.3.peg.1635"/>
<sequence length="39" mass="4224">MKENAPQAIEPYNISTGSGANHFLITAFIANKFNPTCVI</sequence>
<reference evidence="1 2" key="1">
    <citation type="submission" date="2013-08" db="EMBL/GenBank/DDBJ databases">
        <authorList>
            <person name="Weinstock G."/>
            <person name="Sodergren E."/>
            <person name="Wylie T."/>
            <person name="Fulton L."/>
            <person name="Fulton R."/>
            <person name="Fronick C."/>
            <person name="O'Laughlin M."/>
            <person name="Godfrey J."/>
            <person name="Miner T."/>
            <person name="Herter B."/>
            <person name="Appelbaum E."/>
            <person name="Cordes M."/>
            <person name="Lek S."/>
            <person name="Wollam A."/>
            <person name="Pepin K.H."/>
            <person name="Palsikar V.B."/>
            <person name="Mitreva M."/>
            <person name="Wilson R.K."/>
        </authorList>
    </citation>
    <scope>NUCLEOTIDE SEQUENCE [LARGE SCALE GENOMIC DNA]</scope>
    <source>
        <strain evidence="1 2">F0041</strain>
    </source>
</reference>
<dbReference type="EMBL" id="AWSV01000093">
    <property type="protein sequence ID" value="ERI85414.1"/>
    <property type="molecule type" value="Genomic_DNA"/>
</dbReference>
<dbReference type="HOGENOM" id="CLU_3305022_0_0_10"/>
<comment type="caution">
    <text evidence="1">The sequence shown here is derived from an EMBL/GenBank/DDBJ whole genome shotgun (WGS) entry which is preliminary data.</text>
</comment>
<protein>
    <submittedName>
        <fullName evidence="1">Uncharacterized protein</fullName>
    </submittedName>
</protein>
<evidence type="ECO:0000313" key="1">
    <source>
        <dbReference type="EMBL" id="ERI85414.1"/>
    </source>
</evidence>
<proteinExistence type="predicted"/>
<dbReference type="Proteomes" id="UP000016496">
    <property type="component" value="Unassembled WGS sequence"/>
</dbReference>
<gene>
    <name evidence="1" type="ORF">HMPREF1981_01768</name>
</gene>